<name>A0ABY6ZH07_9BACL</name>
<dbReference type="Proteomes" id="UP001164761">
    <property type="component" value="Chromosome"/>
</dbReference>
<sequence length="66" mass="7757">METHPKENSSCIICHQGKDHGIRICGQFICSDCERDIVHSDVRDEVYQHYVNEMKRIWWSALTLGH</sequence>
<organism evidence="1 2">
    <name type="scientific">Alicyclobacillus fastidiosus</name>
    <dbReference type="NCBI Taxonomy" id="392011"/>
    <lineage>
        <taxon>Bacteria</taxon>
        <taxon>Bacillati</taxon>
        <taxon>Bacillota</taxon>
        <taxon>Bacilli</taxon>
        <taxon>Bacillales</taxon>
        <taxon>Alicyclobacillaceae</taxon>
        <taxon>Alicyclobacillus</taxon>
    </lineage>
</organism>
<dbReference type="RefSeq" id="WP_268006074.1">
    <property type="nucleotide sequence ID" value="NZ_BSUT01000001.1"/>
</dbReference>
<dbReference type="EMBL" id="CP104067">
    <property type="protein sequence ID" value="WAH42180.1"/>
    <property type="molecule type" value="Genomic_DNA"/>
</dbReference>
<dbReference type="InterPro" id="IPR019700">
    <property type="entry name" value="Sigma-G_inhibitor_Gin"/>
</dbReference>
<evidence type="ECO:0000313" key="2">
    <source>
        <dbReference type="Proteomes" id="UP001164761"/>
    </source>
</evidence>
<keyword evidence="2" id="KW-1185">Reference proteome</keyword>
<gene>
    <name evidence="1" type="ORF">NZD89_01310</name>
</gene>
<protein>
    <submittedName>
        <fullName evidence="1">Sigma factor G inhibitor Gin</fullName>
    </submittedName>
</protein>
<proteinExistence type="predicted"/>
<dbReference type="Pfam" id="PF10764">
    <property type="entry name" value="Gin"/>
    <property type="match status" value="1"/>
</dbReference>
<reference evidence="1" key="1">
    <citation type="submission" date="2022-08" db="EMBL/GenBank/DDBJ databases">
        <title>Alicyclobacillus fastidiosus DSM 17978, complete genome.</title>
        <authorList>
            <person name="Wang Q."/>
            <person name="Cai R."/>
            <person name="Wang Z."/>
        </authorList>
    </citation>
    <scope>NUCLEOTIDE SEQUENCE</scope>
    <source>
        <strain evidence="1">DSM 17978</strain>
    </source>
</reference>
<evidence type="ECO:0000313" key="1">
    <source>
        <dbReference type="EMBL" id="WAH42180.1"/>
    </source>
</evidence>
<accession>A0ABY6ZH07</accession>